<protein>
    <submittedName>
        <fullName evidence="1">Uncharacterized protein</fullName>
    </submittedName>
</protein>
<evidence type="ECO:0000313" key="1">
    <source>
        <dbReference type="EMBL" id="MED6221918.1"/>
    </source>
</evidence>
<name>A0ABU6ZIX4_9FABA</name>
<keyword evidence="2" id="KW-1185">Reference proteome</keyword>
<organism evidence="1 2">
    <name type="scientific">Stylosanthes scabra</name>
    <dbReference type="NCBI Taxonomy" id="79078"/>
    <lineage>
        <taxon>Eukaryota</taxon>
        <taxon>Viridiplantae</taxon>
        <taxon>Streptophyta</taxon>
        <taxon>Embryophyta</taxon>
        <taxon>Tracheophyta</taxon>
        <taxon>Spermatophyta</taxon>
        <taxon>Magnoliopsida</taxon>
        <taxon>eudicotyledons</taxon>
        <taxon>Gunneridae</taxon>
        <taxon>Pentapetalae</taxon>
        <taxon>rosids</taxon>
        <taxon>fabids</taxon>
        <taxon>Fabales</taxon>
        <taxon>Fabaceae</taxon>
        <taxon>Papilionoideae</taxon>
        <taxon>50 kb inversion clade</taxon>
        <taxon>dalbergioids sensu lato</taxon>
        <taxon>Dalbergieae</taxon>
        <taxon>Pterocarpus clade</taxon>
        <taxon>Stylosanthes</taxon>
    </lineage>
</organism>
<comment type="caution">
    <text evidence="1">The sequence shown here is derived from an EMBL/GenBank/DDBJ whole genome shotgun (WGS) entry which is preliminary data.</text>
</comment>
<dbReference type="EMBL" id="JASCZI010272370">
    <property type="protein sequence ID" value="MED6221918.1"/>
    <property type="molecule type" value="Genomic_DNA"/>
</dbReference>
<evidence type="ECO:0000313" key="2">
    <source>
        <dbReference type="Proteomes" id="UP001341840"/>
    </source>
</evidence>
<accession>A0ABU6ZIX4</accession>
<gene>
    <name evidence="1" type="ORF">PIB30_059372</name>
</gene>
<sequence length="230" mass="25928">MVSVGWERMMVVGVGDELMMERWVDTSLSGFGPCTDLIHGHRSEVRVPNDSQIVRKTQNGDRDNQIEESEGISKTPLKVVVPVTRNEDVLVDSESEEEQSDETLYLINEEDRAWALFLEHEGKIGNTTNGTAVHAEAASDSKDESELCEEPRALINEDEDRRVGDRLTLRCTQEGQKDSLEYVVESGKREVDEEGFVAEAAESKRIWSMGDISFDSSDEEEVLVRFTTRN</sequence>
<proteinExistence type="predicted"/>
<dbReference type="Proteomes" id="UP001341840">
    <property type="component" value="Unassembled WGS sequence"/>
</dbReference>
<reference evidence="1 2" key="1">
    <citation type="journal article" date="2023" name="Plants (Basel)">
        <title>Bridging the Gap: Combining Genomics and Transcriptomics Approaches to Understand Stylosanthes scabra, an Orphan Legume from the Brazilian Caatinga.</title>
        <authorList>
            <person name="Ferreira-Neto J.R.C."/>
            <person name="da Silva M.D."/>
            <person name="Binneck E."/>
            <person name="de Melo N.F."/>
            <person name="da Silva R.H."/>
            <person name="de Melo A.L.T.M."/>
            <person name="Pandolfi V."/>
            <person name="Bustamante F.O."/>
            <person name="Brasileiro-Vidal A.C."/>
            <person name="Benko-Iseppon A.M."/>
        </authorList>
    </citation>
    <scope>NUCLEOTIDE SEQUENCE [LARGE SCALE GENOMIC DNA]</scope>
    <source>
        <tissue evidence="1">Leaves</tissue>
    </source>
</reference>